<dbReference type="InterPro" id="IPR005025">
    <property type="entry name" value="FMN_Rdtase-like_dom"/>
</dbReference>
<evidence type="ECO:0000313" key="2">
    <source>
        <dbReference type="EMBL" id="MCF3947875.1"/>
    </source>
</evidence>
<sequence length="104" mass="10799">MCSPEYARGVAGVMKNALDWLVSSLEFPGKPVAVINASQRATCADAHLKLTLATMSARLVEAASITLPLLGRNLDADGIVSDDALSAQLRTAPDCLACTIAENG</sequence>
<evidence type="ECO:0000313" key="3">
    <source>
        <dbReference type="Proteomes" id="UP001521209"/>
    </source>
</evidence>
<evidence type="ECO:0000259" key="1">
    <source>
        <dbReference type="Pfam" id="PF03358"/>
    </source>
</evidence>
<proteinExistence type="predicted"/>
<dbReference type="InterPro" id="IPR029039">
    <property type="entry name" value="Flavoprotein-like_sf"/>
</dbReference>
<feature type="domain" description="NADPH-dependent FMN reductase-like" evidence="1">
    <location>
        <begin position="1"/>
        <end position="63"/>
    </location>
</feature>
<keyword evidence="3" id="KW-1185">Reference proteome</keyword>
<dbReference type="Proteomes" id="UP001521209">
    <property type="component" value="Unassembled WGS sequence"/>
</dbReference>
<reference evidence="2 3" key="1">
    <citation type="submission" date="2022-01" db="EMBL/GenBank/DDBJ databases">
        <authorList>
            <person name="Won M."/>
            <person name="Kim S.-J."/>
            <person name="Kwon S.-W."/>
        </authorList>
    </citation>
    <scope>NUCLEOTIDE SEQUENCE [LARGE SCALE GENOMIC DNA]</scope>
    <source>
        <strain evidence="2 3">KCTC 23505</strain>
    </source>
</reference>
<protein>
    <submittedName>
        <fullName evidence="2">NAD(P)H-dependent oxidoreductase</fullName>
    </submittedName>
</protein>
<dbReference type="EMBL" id="JAKGBZ010000032">
    <property type="protein sequence ID" value="MCF3947875.1"/>
    <property type="molecule type" value="Genomic_DNA"/>
</dbReference>
<organism evidence="2 3">
    <name type="scientific">Acidiphilium iwatense</name>
    <dbReference type="NCBI Taxonomy" id="768198"/>
    <lineage>
        <taxon>Bacteria</taxon>
        <taxon>Pseudomonadati</taxon>
        <taxon>Pseudomonadota</taxon>
        <taxon>Alphaproteobacteria</taxon>
        <taxon>Acetobacterales</taxon>
        <taxon>Acidocellaceae</taxon>
        <taxon>Acidiphilium</taxon>
    </lineage>
</organism>
<accession>A0ABS9E1F7</accession>
<name>A0ABS9E1F7_9PROT</name>
<gene>
    <name evidence="2" type="ORF">L2A60_14435</name>
</gene>
<dbReference type="Gene3D" id="3.40.50.360">
    <property type="match status" value="1"/>
</dbReference>
<comment type="caution">
    <text evidence="2">The sequence shown here is derived from an EMBL/GenBank/DDBJ whole genome shotgun (WGS) entry which is preliminary data.</text>
</comment>
<dbReference type="SUPFAM" id="SSF52218">
    <property type="entry name" value="Flavoproteins"/>
    <property type="match status" value="1"/>
</dbReference>
<dbReference type="Pfam" id="PF03358">
    <property type="entry name" value="FMN_red"/>
    <property type="match status" value="1"/>
</dbReference>